<feature type="domain" description="Major facilitator superfamily (MFS) profile" evidence="8">
    <location>
        <begin position="32"/>
        <end position="505"/>
    </location>
</feature>
<dbReference type="PROSITE" id="PS50850">
    <property type="entry name" value="MFS"/>
    <property type="match status" value="1"/>
</dbReference>
<evidence type="ECO:0000256" key="5">
    <source>
        <dbReference type="ARBA" id="ARBA00022989"/>
    </source>
</evidence>
<evidence type="ECO:0000259" key="8">
    <source>
        <dbReference type="PROSITE" id="PS50850"/>
    </source>
</evidence>
<dbReference type="PANTHER" id="PTHR42718">
    <property type="entry name" value="MAJOR FACILITATOR SUPERFAMILY MULTIDRUG TRANSPORTER MFSC"/>
    <property type="match status" value="1"/>
</dbReference>
<dbReference type="SUPFAM" id="SSF103473">
    <property type="entry name" value="MFS general substrate transporter"/>
    <property type="match status" value="1"/>
</dbReference>
<dbReference type="InterPro" id="IPR036259">
    <property type="entry name" value="MFS_trans_sf"/>
</dbReference>
<feature type="transmembrane region" description="Helical" evidence="7">
    <location>
        <begin position="379"/>
        <end position="402"/>
    </location>
</feature>
<dbReference type="Gene3D" id="1.20.1720.10">
    <property type="entry name" value="Multidrug resistance protein D"/>
    <property type="match status" value="1"/>
</dbReference>
<comment type="subcellular location">
    <subcellularLocation>
        <location evidence="1">Cell membrane</location>
        <topology evidence="1">Multi-pass membrane protein</topology>
    </subcellularLocation>
</comment>
<reference evidence="9" key="2">
    <citation type="submission" date="2021-04" db="EMBL/GenBank/DDBJ databases">
        <authorList>
            <person name="Gilroy R."/>
        </authorList>
    </citation>
    <scope>NUCLEOTIDE SEQUENCE</scope>
    <source>
        <strain evidence="9">4376</strain>
    </source>
</reference>
<gene>
    <name evidence="9" type="ORF">H9867_06865</name>
</gene>
<evidence type="ECO:0000256" key="3">
    <source>
        <dbReference type="ARBA" id="ARBA00022475"/>
    </source>
</evidence>
<evidence type="ECO:0000256" key="6">
    <source>
        <dbReference type="ARBA" id="ARBA00023136"/>
    </source>
</evidence>
<evidence type="ECO:0000313" key="10">
    <source>
        <dbReference type="Proteomes" id="UP000824189"/>
    </source>
</evidence>
<feature type="transmembrane region" description="Helical" evidence="7">
    <location>
        <begin position="98"/>
        <end position="117"/>
    </location>
</feature>
<dbReference type="EMBL" id="DXFZ01000085">
    <property type="protein sequence ID" value="HIW96186.1"/>
    <property type="molecule type" value="Genomic_DNA"/>
</dbReference>
<organism evidence="9 10">
    <name type="scientific">Candidatus Corynebacterium gallistercoris</name>
    <dbReference type="NCBI Taxonomy" id="2838530"/>
    <lineage>
        <taxon>Bacteria</taxon>
        <taxon>Bacillati</taxon>
        <taxon>Actinomycetota</taxon>
        <taxon>Actinomycetes</taxon>
        <taxon>Mycobacteriales</taxon>
        <taxon>Corynebacteriaceae</taxon>
        <taxon>Corynebacterium</taxon>
    </lineage>
</organism>
<feature type="transmembrane region" description="Helical" evidence="7">
    <location>
        <begin position="423"/>
        <end position="442"/>
    </location>
</feature>
<dbReference type="InterPro" id="IPR020846">
    <property type="entry name" value="MFS_dom"/>
</dbReference>
<proteinExistence type="predicted"/>
<feature type="transmembrane region" description="Helical" evidence="7">
    <location>
        <begin position="123"/>
        <end position="144"/>
    </location>
</feature>
<evidence type="ECO:0000256" key="7">
    <source>
        <dbReference type="SAM" id="Phobius"/>
    </source>
</evidence>
<dbReference type="InterPro" id="IPR011701">
    <property type="entry name" value="MFS"/>
</dbReference>
<evidence type="ECO:0000256" key="1">
    <source>
        <dbReference type="ARBA" id="ARBA00004651"/>
    </source>
</evidence>
<dbReference type="Pfam" id="PF07690">
    <property type="entry name" value="MFS_1"/>
    <property type="match status" value="1"/>
</dbReference>
<feature type="transmembrane region" description="Helical" evidence="7">
    <location>
        <begin position="69"/>
        <end position="86"/>
    </location>
</feature>
<feature type="transmembrane region" description="Helical" evidence="7">
    <location>
        <begin position="30"/>
        <end position="49"/>
    </location>
</feature>
<feature type="transmembrane region" description="Helical" evidence="7">
    <location>
        <begin position="352"/>
        <end position="373"/>
    </location>
</feature>
<reference evidence="9" key="1">
    <citation type="journal article" date="2021" name="PeerJ">
        <title>Extensive microbial diversity within the chicken gut microbiome revealed by metagenomics and culture.</title>
        <authorList>
            <person name="Gilroy R."/>
            <person name="Ravi A."/>
            <person name="Getino M."/>
            <person name="Pursley I."/>
            <person name="Horton D.L."/>
            <person name="Alikhan N.F."/>
            <person name="Baker D."/>
            <person name="Gharbi K."/>
            <person name="Hall N."/>
            <person name="Watson M."/>
            <person name="Adriaenssens E.M."/>
            <person name="Foster-Nyarko E."/>
            <person name="Jarju S."/>
            <person name="Secka A."/>
            <person name="Antonio M."/>
            <person name="Oren A."/>
            <person name="Chaudhuri R.R."/>
            <person name="La Ragione R."/>
            <person name="Hildebrand F."/>
            <person name="Pallen M.J."/>
        </authorList>
    </citation>
    <scope>NUCLEOTIDE SEQUENCE</scope>
    <source>
        <strain evidence="9">4376</strain>
    </source>
</reference>
<feature type="transmembrane region" description="Helical" evidence="7">
    <location>
        <begin position="156"/>
        <end position="176"/>
    </location>
</feature>
<dbReference type="PANTHER" id="PTHR42718:SF47">
    <property type="entry name" value="METHYL VIOLOGEN RESISTANCE PROTEIN SMVA"/>
    <property type="match status" value="1"/>
</dbReference>
<dbReference type="CDD" id="cd17321">
    <property type="entry name" value="MFS_MMR_MDR_like"/>
    <property type="match status" value="1"/>
</dbReference>
<dbReference type="GO" id="GO:0022857">
    <property type="term" value="F:transmembrane transporter activity"/>
    <property type="evidence" value="ECO:0007669"/>
    <property type="project" value="InterPro"/>
</dbReference>
<feature type="transmembrane region" description="Helical" evidence="7">
    <location>
        <begin position="247"/>
        <end position="265"/>
    </location>
</feature>
<keyword evidence="2" id="KW-0813">Transport</keyword>
<name>A0A9D1RX87_9CORY</name>
<dbReference type="AlphaFoldDB" id="A0A9D1RX87"/>
<feature type="transmembrane region" description="Helical" evidence="7">
    <location>
        <begin position="286"/>
        <end position="308"/>
    </location>
</feature>
<feature type="transmembrane region" description="Helical" evidence="7">
    <location>
        <begin position="320"/>
        <end position="345"/>
    </location>
</feature>
<feature type="transmembrane region" description="Helical" evidence="7">
    <location>
        <begin position="182"/>
        <end position="206"/>
    </location>
</feature>
<protein>
    <submittedName>
        <fullName evidence="9">MFS transporter</fullName>
    </submittedName>
</protein>
<evidence type="ECO:0000256" key="4">
    <source>
        <dbReference type="ARBA" id="ARBA00022692"/>
    </source>
</evidence>
<dbReference type="Gene3D" id="1.20.1250.20">
    <property type="entry name" value="MFS general substrate transporter like domains"/>
    <property type="match status" value="1"/>
</dbReference>
<dbReference type="Proteomes" id="UP000824189">
    <property type="component" value="Unassembled WGS sequence"/>
</dbReference>
<feature type="transmembrane region" description="Helical" evidence="7">
    <location>
        <begin position="218"/>
        <end position="235"/>
    </location>
</feature>
<keyword evidence="5 7" id="KW-1133">Transmembrane helix</keyword>
<feature type="transmembrane region" description="Helical" evidence="7">
    <location>
        <begin position="483"/>
        <end position="505"/>
    </location>
</feature>
<sequence length="519" mass="53073">MTGQEEFKPAKSANTAGHSIPDAAPALRRWLLLATVGAGVFLITLDNTVLYTALPRLVVDIGASPTQQLWIVNAYPVVIAGLLLGTGTLGDKIGHRRMFIAGMSVFGIASLIAAFAPSPAVLIAARALLAVGAATMMPSTLSLIRLTFRSSKELNLAVGVWASLATISSALGPIIGGALLEVFWWGSVFLLNIPVVVAALALIGFVAPRERTDPTKHWDFPSSLLAMAALVSAVITIKELAHSPQNWPLIATAIVSMLVAGTAFVRRQGRLTQPLITLDIFRAPAFLSGCIGASTALFTIVGLEYITAQRLQLAEGFSPLQAGLVVATIAAGALLTSVLGGAILSRQGVRRLISGGLGVAAVGSLLVIVASLLGATPLLVIAFLLVGVGLGGTMSVASIAMISGAPSHRAGMASSVEEVSYEFGALTAVALLGSVVNAVYAATVVVPAGVSAHAGESLQDAAQVSHHLPEALGSELIGNAGEAYALATAATMAIVVVVLAAASLYTGRILKGVRVELED</sequence>
<keyword evidence="4 7" id="KW-0812">Transmembrane</keyword>
<evidence type="ECO:0000313" key="9">
    <source>
        <dbReference type="EMBL" id="HIW96186.1"/>
    </source>
</evidence>
<keyword evidence="6 7" id="KW-0472">Membrane</keyword>
<accession>A0A9D1RX87</accession>
<dbReference type="GO" id="GO:0005886">
    <property type="term" value="C:plasma membrane"/>
    <property type="evidence" value="ECO:0007669"/>
    <property type="project" value="UniProtKB-SubCell"/>
</dbReference>
<evidence type="ECO:0000256" key="2">
    <source>
        <dbReference type="ARBA" id="ARBA00022448"/>
    </source>
</evidence>
<comment type="caution">
    <text evidence="9">The sequence shown here is derived from an EMBL/GenBank/DDBJ whole genome shotgun (WGS) entry which is preliminary data.</text>
</comment>
<keyword evidence="3" id="KW-1003">Cell membrane</keyword>